<name>A0A0C3C348_PILCF</name>
<dbReference type="InterPro" id="IPR011009">
    <property type="entry name" value="Kinase-like_dom_sf"/>
</dbReference>
<dbReference type="OrthoDB" id="3182995at2759"/>
<reference evidence="2 3" key="1">
    <citation type="submission" date="2014-04" db="EMBL/GenBank/DDBJ databases">
        <authorList>
            <consortium name="DOE Joint Genome Institute"/>
            <person name="Kuo A."/>
            <person name="Tarkka M."/>
            <person name="Buscot F."/>
            <person name="Kohler A."/>
            <person name="Nagy L.G."/>
            <person name="Floudas D."/>
            <person name="Copeland A."/>
            <person name="Barry K.W."/>
            <person name="Cichocki N."/>
            <person name="Veneault-Fourrey C."/>
            <person name="LaButti K."/>
            <person name="Lindquist E.A."/>
            <person name="Lipzen A."/>
            <person name="Lundell T."/>
            <person name="Morin E."/>
            <person name="Murat C."/>
            <person name="Sun H."/>
            <person name="Tunlid A."/>
            <person name="Henrissat B."/>
            <person name="Grigoriev I.V."/>
            <person name="Hibbett D.S."/>
            <person name="Martin F."/>
            <person name="Nordberg H.P."/>
            <person name="Cantor M.N."/>
            <person name="Hua S.X."/>
        </authorList>
    </citation>
    <scope>NUCLEOTIDE SEQUENCE [LARGE SCALE GENOMIC DNA]</scope>
    <source>
        <strain evidence="2 3">F 1598</strain>
    </source>
</reference>
<feature type="region of interest" description="Disordered" evidence="1">
    <location>
        <begin position="1"/>
        <end position="72"/>
    </location>
</feature>
<feature type="region of interest" description="Disordered" evidence="1">
    <location>
        <begin position="130"/>
        <end position="168"/>
    </location>
</feature>
<evidence type="ECO:0008006" key="4">
    <source>
        <dbReference type="Google" id="ProtNLM"/>
    </source>
</evidence>
<accession>A0A0C3C348</accession>
<organism evidence="2 3">
    <name type="scientific">Piloderma croceum (strain F 1598)</name>
    <dbReference type="NCBI Taxonomy" id="765440"/>
    <lineage>
        <taxon>Eukaryota</taxon>
        <taxon>Fungi</taxon>
        <taxon>Dikarya</taxon>
        <taxon>Basidiomycota</taxon>
        <taxon>Agaricomycotina</taxon>
        <taxon>Agaricomycetes</taxon>
        <taxon>Agaricomycetidae</taxon>
        <taxon>Atheliales</taxon>
        <taxon>Atheliaceae</taxon>
        <taxon>Piloderma</taxon>
    </lineage>
</organism>
<protein>
    <recommendedName>
        <fullName evidence="4">Protein kinase domain-containing protein</fullName>
    </recommendedName>
</protein>
<feature type="compositionally biased region" description="Polar residues" evidence="1">
    <location>
        <begin position="149"/>
        <end position="159"/>
    </location>
</feature>
<evidence type="ECO:0000256" key="1">
    <source>
        <dbReference type="SAM" id="MobiDB-lite"/>
    </source>
</evidence>
<dbReference type="HOGENOM" id="CLU_438801_0_0_1"/>
<feature type="compositionally biased region" description="Polar residues" evidence="1">
    <location>
        <begin position="130"/>
        <end position="139"/>
    </location>
</feature>
<proteinExistence type="predicted"/>
<dbReference type="InParanoid" id="A0A0C3C348"/>
<evidence type="ECO:0000313" key="3">
    <source>
        <dbReference type="Proteomes" id="UP000054166"/>
    </source>
</evidence>
<sequence length="623" mass="69902">MPSHSKFPPFKKEEEEEEEEGTEEEKEEELPYRDIVLNGTPDTARCGNIGSPLIRDDASSWGFEQTDCDDSDAEVRPCSLSFPISNERTPCPTSYVDNWLDTRVAPHSFQGTADVQASRERSVRTNTRHLSSNFPNAVGSNEVPMDPNPVTSNLPSTSPAKEEEEEREEDVMESLVAALGRLLVKENVKLDRKDMKAIASLVNTIWAARDTYELAALQSSDGHWIGLGMLCLYQMTAAEELVLNAVETVILHGLCVNSDGKDTSLILSRVSPEPVRPYLFDALDGSYPPAPSPRPSSLPPPGHLQLELTLASELGSGRVGHVYALDDSKTKISAPSSSDVFVHPLVVKVAGRDISLSTDLTNEAWNYEEMECIQGVEPWFDKGHTETTVKNDLVSVLVLERVGGHLTMPKKLSDEDKLLVGNLTIDVNRDQIYGLYRELAYLSIAHRDIRYYNILYAPPSLSLPVPFQHKKSPFTNRTYKYRLVDFDRSRRINLTFKEQAINDLDWIEKIIDELLPVPPVFESCVSRLRNRLSDSSELNFQCKVRKDDDAADDIHLGFIQVDRSRTGGDLSTWNQWYMFWSPMYQKDPAVASLEPPCKVEHVLQPIGKELGSKTERTNSTFAT</sequence>
<feature type="compositionally biased region" description="Acidic residues" evidence="1">
    <location>
        <begin position="14"/>
        <end position="28"/>
    </location>
</feature>
<dbReference type="SUPFAM" id="SSF56112">
    <property type="entry name" value="Protein kinase-like (PK-like)"/>
    <property type="match status" value="1"/>
</dbReference>
<evidence type="ECO:0000313" key="2">
    <source>
        <dbReference type="EMBL" id="KIM83992.1"/>
    </source>
</evidence>
<dbReference type="EMBL" id="KN832989">
    <property type="protein sequence ID" value="KIM83992.1"/>
    <property type="molecule type" value="Genomic_DNA"/>
</dbReference>
<dbReference type="Proteomes" id="UP000054166">
    <property type="component" value="Unassembled WGS sequence"/>
</dbReference>
<dbReference type="AlphaFoldDB" id="A0A0C3C348"/>
<gene>
    <name evidence="2" type="ORF">PILCRDRAFT_87905</name>
</gene>
<keyword evidence="3" id="KW-1185">Reference proteome</keyword>
<reference evidence="3" key="2">
    <citation type="submission" date="2015-01" db="EMBL/GenBank/DDBJ databases">
        <title>Evolutionary Origins and Diversification of the Mycorrhizal Mutualists.</title>
        <authorList>
            <consortium name="DOE Joint Genome Institute"/>
            <consortium name="Mycorrhizal Genomics Consortium"/>
            <person name="Kohler A."/>
            <person name="Kuo A."/>
            <person name="Nagy L.G."/>
            <person name="Floudas D."/>
            <person name="Copeland A."/>
            <person name="Barry K.W."/>
            <person name="Cichocki N."/>
            <person name="Veneault-Fourrey C."/>
            <person name="LaButti K."/>
            <person name="Lindquist E.A."/>
            <person name="Lipzen A."/>
            <person name="Lundell T."/>
            <person name="Morin E."/>
            <person name="Murat C."/>
            <person name="Riley R."/>
            <person name="Ohm R."/>
            <person name="Sun H."/>
            <person name="Tunlid A."/>
            <person name="Henrissat B."/>
            <person name="Grigoriev I.V."/>
            <person name="Hibbett D.S."/>
            <person name="Martin F."/>
        </authorList>
    </citation>
    <scope>NUCLEOTIDE SEQUENCE [LARGE SCALE GENOMIC DNA]</scope>
    <source>
        <strain evidence="3">F 1598</strain>
    </source>
</reference>